<evidence type="ECO:0000256" key="2">
    <source>
        <dbReference type="ARBA" id="ARBA00007856"/>
    </source>
</evidence>
<dbReference type="EMBL" id="MU006605">
    <property type="protein sequence ID" value="KAF2742689.1"/>
    <property type="molecule type" value="Genomic_DNA"/>
</dbReference>
<evidence type="ECO:0000256" key="3">
    <source>
        <dbReference type="ARBA" id="ARBA00022448"/>
    </source>
</evidence>
<evidence type="ECO:0000256" key="1">
    <source>
        <dbReference type="ARBA" id="ARBA00004434"/>
    </source>
</evidence>
<dbReference type="InterPro" id="IPR036656">
    <property type="entry name" value="QCR9_sf"/>
</dbReference>
<dbReference type="PANTHER" id="PTHR12980:SF0">
    <property type="entry name" value="CYTOCHROME B-C1 COMPLEX SUBUNIT 9"/>
    <property type="match status" value="1"/>
</dbReference>
<dbReference type="SUPFAM" id="SSF81514">
    <property type="entry name" value="Subunit X (non-heme 7 kDa protein) of cytochrome bc1 complex (Ubiquinol-cytochrome c reductase)"/>
    <property type="match status" value="1"/>
</dbReference>
<comment type="subunit">
    <text evidence="12">Component of the ubiquinol-cytochrome c oxidoreductase (cytochrome b-c1 complex, complex III, CIII), a multisubunit enzyme composed of 3 respiratory subunits cytochrome b, cytochrome c1 and Rieske protein, 2 core protein subunits, and additional low-molecular weight protein subunits.</text>
</comment>
<gene>
    <name evidence="13" type="ORF">M011DRAFT_372949</name>
</gene>
<evidence type="ECO:0000256" key="11">
    <source>
        <dbReference type="ARBA" id="ARBA00044247"/>
    </source>
</evidence>
<comment type="function">
    <text evidence="12">Component of the ubiquinol-cytochrome c oxidoreductase, a multisubunit transmembrane complex that is part of the mitochondrial electron transport chain which drives oxidative phosphorylation. The complex plays an important role in the uptake of multiple carbon sources present in different host niches.</text>
</comment>
<comment type="subcellular location">
    <subcellularLocation>
        <location evidence="1 12">Mitochondrion inner membrane</location>
        <topology evidence="1 12">Single-pass membrane protein</topology>
    </subcellularLocation>
</comment>
<keyword evidence="4 12" id="KW-0679">Respiratory chain</keyword>
<dbReference type="PANTHER" id="PTHR12980">
    <property type="entry name" value="UBIQUINOL-CYTOCHROME C REDUCTASE COMPLEX, SUBUNIT X"/>
    <property type="match status" value="1"/>
</dbReference>
<evidence type="ECO:0000256" key="5">
    <source>
        <dbReference type="ARBA" id="ARBA00022692"/>
    </source>
</evidence>
<evidence type="ECO:0000313" key="14">
    <source>
        <dbReference type="Proteomes" id="UP000799440"/>
    </source>
</evidence>
<keyword evidence="7 12" id="KW-0249">Electron transport</keyword>
<reference evidence="13" key="1">
    <citation type="journal article" date="2020" name="Stud. Mycol.">
        <title>101 Dothideomycetes genomes: a test case for predicting lifestyles and emergence of pathogens.</title>
        <authorList>
            <person name="Haridas S."/>
            <person name="Albert R."/>
            <person name="Binder M."/>
            <person name="Bloem J."/>
            <person name="Labutti K."/>
            <person name="Salamov A."/>
            <person name="Andreopoulos B."/>
            <person name="Baker S."/>
            <person name="Barry K."/>
            <person name="Bills G."/>
            <person name="Bluhm B."/>
            <person name="Cannon C."/>
            <person name="Castanera R."/>
            <person name="Culley D."/>
            <person name="Daum C."/>
            <person name="Ezra D."/>
            <person name="Gonzalez J."/>
            <person name="Henrissat B."/>
            <person name="Kuo A."/>
            <person name="Liang C."/>
            <person name="Lipzen A."/>
            <person name="Lutzoni F."/>
            <person name="Magnuson J."/>
            <person name="Mondo S."/>
            <person name="Nolan M."/>
            <person name="Ohm R."/>
            <person name="Pangilinan J."/>
            <person name="Park H.-J."/>
            <person name="Ramirez L."/>
            <person name="Alfaro M."/>
            <person name="Sun H."/>
            <person name="Tritt A."/>
            <person name="Yoshinaga Y."/>
            <person name="Zwiers L.-H."/>
            <person name="Turgeon B."/>
            <person name="Goodwin S."/>
            <person name="Spatafora J."/>
            <person name="Crous P."/>
            <person name="Grigoriev I."/>
        </authorList>
    </citation>
    <scope>NUCLEOTIDE SEQUENCE</scope>
    <source>
        <strain evidence="13">CBS 119925</strain>
    </source>
</reference>
<keyword evidence="9 12" id="KW-0496">Mitochondrion</keyword>
<protein>
    <recommendedName>
        <fullName evidence="11 12">Complex III subunit 9</fullName>
    </recommendedName>
</protein>
<dbReference type="Proteomes" id="UP000799440">
    <property type="component" value="Unassembled WGS sequence"/>
</dbReference>
<evidence type="ECO:0000256" key="12">
    <source>
        <dbReference type="RuleBase" id="RU368056"/>
    </source>
</evidence>
<proteinExistence type="inferred from homology"/>
<dbReference type="FunFam" id="1.20.5.260:FF:000001">
    <property type="entry name" value="Cytochrome b-c1 complex subunit 9"/>
    <property type="match status" value="1"/>
</dbReference>
<evidence type="ECO:0000256" key="9">
    <source>
        <dbReference type="ARBA" id="ARBA00023128"/>
    </source>
</evidence>
<dbReference type="GO" id="GO:0005743">
    <property type="term" value="C:mitochondrial inner membrane"/>
    <property type="evidence" value="ECO:0007669"/>
    <property type="project" value="UniProtKB-SubCell"/>
</dbReference>
<dbReference type="Pfam" id="PF05365">
    <property type="entry name" value="UCR_UQCRX_QCR9"/>
    <property type="match status" value="1"/>
</dbReference>
<keyword evidence="10" id="KW-0472">Membrane</keyword>
<keyword evidence="3 12" id="KW-0813">Transport</keyword>
<name>A0A6A6UY65_9PLEO</name>
<comment type="similarity">
    <text evidence="2 12">Belongs to the UQCR10/QCR9 family.</text>
</comment>
<dbReference type="GO" id="GO:0045275">
    <property type="term" value="C:respiratory chain complex III"/>
    <property type="evidence" value="ECO:0007669"/>
    <property type="project" value="UniProtKB-UniRule"/>
</dbReference>
<dbReference type="Gene3D" id="1.20.5.260">
    <property type="entry name" value="Cytochrome b-c1 complex subunit 9"/>
    <property type="match status" value="1"/>
</dbReference>
<sequence length="65" mass="7556">SHALTDVRSIFIRSNRVMLGTVFVSAFGMQLAFDAGSDRVWDSINKGRQWKDIKYRYVEKAEEEE</sequence>
<dbReference type="InterPro" id="IPR008027">
    <property type="entry name" value="QCR9"/>
</dbReference>
<keyword evidence="6 12" id="KW-0999">Mitochondrion inner membrane</keyword>
<feature type="non-terminal residue" evidence="13">
    <location>
        <position position="65"/>
    </location>
</feature>
<evidence type="ECO:0000256" key="10">
    <source>
        <dbReference type="ARBA" id="ARBA00023136"/>
    </source>
</evidence>
<keyword evidence="8" id="KW-1133">Transmembrane helix</keyword>
<dbReference type="OrthoDB" id="44067at2759"/>
<feature type="non-terminal residue" evidence="13">
    <location>
        <position position="1"/>
    </location>
</feature>
<evidence type="ECO:0000256" key="4">
    <source>
        <dbReference type="ARBA" id="ARBA00022660"/>
    </source>
</evidence>
<dbReference type="AlphaFoldDB" id="A0A6A6UY65"/>
<dbReference type="GO" id="GO:0006122">
    <property type="term" value="P:mitochondrial electron transport, ubiquinol to cytochrome c"/>
    <property type="evidence" value="ECO:0007669"/>
    <property type="project" value="UniProtKB-UniRule"/>
</dbReference>
<accession>A0A6A6UY65</accession>
<evidence type="ECO:0000313" key="13">
    <source>
        <dbReference type="EMBL" id="KAF2742689.1"/>
    </source>
</evidence>
<keyword evidence="14" id="KW-1185">Reference proteome</keyword>
<evidence type="ECO:0000256" key="6">
    <source>
        <dbReference type="ARBA" id="ARBA00022792"/>
    </source>
</evidence>
<keyword evidence="5" id="KW-0812">Transmembrane</keyword>
<evidence type="ECO:0000256" key="8">
    <source>
        <dbReference type="ARBA" id="ARBA00022989"/>
    </source>
</evidence>
<evidence type="ECO:0000256" key="7">
    <source>
        <dbReference type="ARBA" id="ARBA00022982"/>
    </source>
</evidence>
<organism evidence="13 14">
    <name type="scientific">Sporormia fimetaria CBS 119925</name>
    <dbReference type="NCBI Taxonomy" id="1340428"/>
    <lineage>
        <taxon>Eukaryota</taxon>
        <taxon>Fungi</taxon>
        <taxon>Dikarya</taxon>
        <taxon>Ascomycota</taxon>
        <taxon>Pezizomycotina</taxon>
        <taxon>Dothideomycetes</taxon>
        <taxon>Pleosporomycetidae</taxon>
        <taxon>Pleosporales</taxon>
        <taxon>Sporormiaceae</taxon>
        <taxon>Sporormia</taxon>
    </lineage>
</organism>